<reference evidence="1 2" key="1">
    <citation type="submission" date="2017-06" db="EMBL/GenBank/DDBJ databases">
        <authorList>
            <person name="Kim H.J."/>
            <person name="Triplett B.A."/>
        </authorList>
    </citation>
    <scope>NUCLEOTIDE SEQUENCE [LARGE SCALE GENOMIC DNA]</scope>
    <source>
        <strain evidence="1 2">DSM 29150</strain>
    </source>
</reference>
<sequence>MKNSNEIIADEKFELCNKLRLESRINNLAPDNSKPIYNQNIYSLFENFLIQENYLTEISKKGYSQLLDKIKLNEKKSDLIDKFSSELGYDPYFGFSPNTRLSCYGYLFEQLKILDKSSWQYEFCLAYNKFESVGIDKENYDYLKNAMNKIPDKKFEKIVYRIIFLDLIYFELE</sequence>
<name>A0A238XNV1_9FLAO</name>
<proteinExistence type="predicted"/>
<dbReference type="EMBL" id="FZNT01000006">
    <property type="protein sequence ID" value="SNR60380.1"/>
    <property type="molecule type" value="Genomic_DNA"/>
</dbReference>
<dbReference type="AlphaFoldDB" id="A0A238XNV1"/>
<organism evidence="1 2">
    <name type="scientific">Lutibacter agarilyticus</name>
    <dbReference type="NCBI Taxonomy" id="1109740"/>
    <lineage>
        <taxon>Bacteria</taxon>
        <taxon>Pseudomonadati</taxon>
        <taxon>Bacteroidota</taxon>
        <taxon>Flavobacteriia</taxon>
        <taxon>Flavobacteriales</taxon>
        <taxon>Flavobacteriaceae</taxon>
        <taxon>Lutibacter</taxon>
    </lineage>
</organism>
<evidence type="ECO:0000313" key="1">
    <source>
        <dbReference type="EMBL" id="SNR60380.1"/>
    </source>
</evidence>
<protein>
    <submittedName>
        <fullName evidence="1">Uncharacterized protein</fullName>
    </submittedName>
</protein>
<dbReference type="Proteomes" id="UP000198384">
    <property type="component" value="Unassembled WGS sequence"/>
</dbReference>
<evidence type="ECO:0000313" key="2">
    <source>
        <dbReference type="Proteomes" id="UP000198384"/>
    </source>
</evidence>
<accession>A0A238XNV1</accession>
<keyword evidence="2" id="KW-1185">Reference proteome</keyword>
<gene>
    <name evidence="1" type="ORF">SAMN06265371_106192</name>
</gene>